<dbReference type="SMART" id="SM00220">
    <property type="entry name" value="S_TKc"/>
    <property type="match status" value="1"/>
</dbReference>
<accession>A0A2A2TJ48</accession>
<feature type="domain" description="Protein kinase" evidence="7">
    <location>
        <begin position="21"/>
        <end position="308"/>
    </location>
</feature>
<dbReference type="InterPro" id="IPR000719">
    <property type="entry name" value="Prot_kinase_dom"/>
</dbReference>
<organism evidence="8 9">
    <name type="scientific">Brunnivagina elsteri CCALA 953</name>
    <dbReference type="NCBI Taxonomy" id="987040"/>
    <lineage>
        <taxon>Bacteria</taxon>
        <taxon>Bacillati</taxon>
        <taxon>Cyanobacteriota</taxon>
        <taxon>Cyanophyceae</taxon>
        <taxon>Nostocales</taxon>
        <taxon>Calotrichaceae</taxon>
        <taxon>Brunnivagina</taxon>
    </lineage>
</organism>
<dbReference type="PROSITE" id="PS00107">
    <property type="entry name" value="PROTEIN_KINASE_ATP"/>
    <property type="match status" value="1"/>
</dbReference>
<dbReference type="InterPro" id="IPR017441">
    <property type="entry name" value="Protein_kinase_ATP_BS"/>
</dbReference>
<comment type="caution">
    <text evidence="8">The sequence shown here is derived from an EMBL/GenBank/DDBJ whole genome shotgun (WGS) entry which is preliminary data.</text>
</comment>
<name>A0A2A2TJ48_9CYAN</name>
<evidence type="ECO:0000256" key="5">
    <source>
        <dbReference type="PROSITE-ProRule" id="PRU10141"/>
    </source>
</evidence>
<evidence type="ECO:0000256" key="2">
    <source>
        <dbReference type="ARBA" id="ARBA00022741"/>
    </source>
</evidence>
<dbReference type="PANTHER" id="PTHR43289">
    <property type="entry name" value="MITOGEN-ACTIVATED PROTEIN KINASE KINASE KINASE 20-RELATED"/>
    <property type="match status" value="1"/>
</dbReference>
<dbReference type="PANTHER" id="PTHR43289:SF34">
    <property type="entry name" value="SERINE_THREONINE-PROTEIN KINASE YBDM-RELATED"/>
    <property type="match status" value="1"/>
</dbReference>
<evidence type="ECO:0000256" key="3">
    <source>
        <dbReference type="ARBA" id="ARBA00022777"/>
    </source>
</evidence>
<dbReference type="CDD" id="cd14014">
    <property type="entry name" value="STKc_PknB_like"/>
    <property type="match status" value="1"/>
</dbReference>
<evidence type="ECO:0000256" key="6">
    <source>
        <dbReference type="SAM" id="Phobius"/>
    </source>
</evidence>
<evidence type="ECO:0000256" key="4">
    <source>
        <dbReference type="ARBA" id="ARBA00022840"/>
    </source>
</evidence>
<dbReference type="PROSITE" id="PS00108">
    <property type="entry name" value="PROTEIN_KINASE_ST"/>
    <property type="match status" value="1"/>
</dbReference>
<dbReference type="Pfam" id="PF00069">
    <property type="entry name" value="Pkinase"/>
    <property type="match status" value="1"/>
</dbReference>
<dbReference type="AlphaFoldDB" id="A0A2A2TJ48"/>
<dbReference type="Proteomes" id="UP000218238">
    <property type="component" value="Unassembled WGS sequence"/>
</dbReference>
<keyword evidence="1" id="KW-0808">Transferase</keyword>
<dbReference type="InterPro" id="IPR011009">
    <property type="entry name" value="Kinase-like_dom_sf"/>
</dbReference>
<protein>
    <submittedName>
        <fullName evidence="8">Serine/threonine protein kinase</fullName>
    </submittedName>
</protein>
<gene>
    <name evidence="8" type="ORF">CK510_12315</name>
</gene>
<proteinExistence type="predicted"/>
<dbReference type="Gene3D" id="3.30.200.20">
    <property type="entry name" value="Phosphorylase Kinase, domain 1"/>
    <property type="match status" value="1"/>
</dbReference>
<dbReference type="SUPFAM" id="SSF56112">
    <property type="entry name" value="Protein kinase-like (PK-like)"/>
    <property type="match status" value="1"/>
</dbReference>
<evidence type="ECO:0000259" key="7">
    <source>
        <dbReference type="PROSITE" id="PS50011"/>
    </source>
</evidence>
<dbReference type="GO" id="GO:0005524">
    <property type="term" value="F:ATP binding"/>
    <property type="evidence" value="ECO:0007669"/>
    <property type="project" value="UniProtKB-UniRule"/>
</dbReference>
<sequence length="579" mass="64921">MNSPSSSNSWIGRALGDNNRYRLDKLLGGGGMGDVFLAMDTRIGKLVALKLLKDTLVASKEMRRRFEREIEICAALDSEHIVQVTDCGVTTEGYPFYIMEYLRGQSLRQMLLREKRLSVERTINIMTQVCQGLQHAHKGVNIERQGGNERIQVVHRDLKPDNIFLENTDSGEFAKIVDFGIAKIRSESFDQTNLTSAFLGTFRYASPEQLRGVIDIDGRADIYSLGIILYETLSGADPFGFSVKERNYSEASWIFAHTSEPPKPLRSQPSCENLPAQLEDVVMRCLQKKPENRFASVEELNLALQVVLASMQKISSATIIEETIYQPQHFLKGSNEETIVRPINVEEKIEKKVQKEETIAQIPPGEKQREETIAQFPPMQSLISENQREETIAQIPIQAQKEETIAQTPPISSANLQLKHEERNFQSPVIKNNVGEHPGERIVQKPNNSSLTVVISIIAFAIACVAGFFAYPLVTSGQTLNKIKEAQNKSNYEECIALSDKVSSDSSIHSEVQQILNTCRQDYAIKLAKEGKCLEAYQVNDRSPKSLFEQIKSQIDNICEIPGKTEASGETPVQKPGRF</sequence>
<feature type="binding site" evidence="5">
    <location>
        <position position="50"/>
    </location>
    <ligand>
        <name>ATP</name>
        <dbReference type="ChEBI" id="CHEBI:30616"/>
    </ligand>
</feature>
<dbReference type="GO" id="GO:0004674">
    <property type="term" value="F:protein serine/threonine kinase activity"/>
    <property type="evidence" value="ECO:0007669"/>
    <property type="project" value="UniProtKB-KW"/>
</dbReference>
<keyword evidence="3 8" id="KW-0418">Kinase</keyword>
<keyword evidence="2 5" id="KW-0547">Nucleotide-binding</keyword>
<dbReference type="Gene3D" id="1.10.510.10">
    <property type="entry name" value="Transferase(Phosphotransferase) domain 1"/>
    <property type="match status" value="1"/>
</dbReference>
<dbReference type="PROSITE" id="PS50011">
    <property type="entry name" value="PROTEIN_KINASE_DOM"/>
    <property type="match status" value="1"/>
</dbReference>
<dbReference type="EMBL" id="NTFS01000114">
    <property type="protein sequence ID" value="PAX54544.1"/>
    <property type="molecule type" value="Genomic_DNA"/>
</dbReference>
<dbReference type="RefSeq" id="WP_095721983.1">
    <property type="nucleotide sequence ID" value="NZ_NTFS01000114.1"/>
</dbReference>
<keyword evidence="4 5" id="KW-0067">ATP-binding</keyword>
<keyword evidence="6" id="KW-1133">Transmembrane helix</keyword>
<keyword evidence="9" id="KW-1185">Reference proteome</keyword>
<dbReference type="InterPro" id="IPR008271">
    <property type="entry name" value="Ser/Thr_kinase_AS"/>
</dbReference>
<evidence type="ECO:0000256" key="1">
    <source>
        <dbReference type="ARBA" id="ARBA00022679"/>
    </source>
</evidence>
<keyword evidence="6" id="KW-0812">Transmembrane</keyword>
<dbReference type="OrthoDB" id="9788659at2"/>
<evidence type="ECO:0000313" key="8">
    <source>
        <dbReference type="EMBL" id="PAX54544.1"/>
    </source>
</evidence>
<evidence type="ECO:0000313" key="9">
    <source>
        <dbReference type="Proteomes" id="UP000218238"/>
    </source>
</evidence>
<keyword evidence="8" id="KW-0723">Serine/threonine-protein kinase</keyword>
<keyword evidence="6" id="KW-0472">Membrane</keyword>
<feature type="transmembrane region" description="Helical" evidence="6">
    <location>
        <begin position="451"/>
        <end position="474"/>
    </location>
</feature>
<reference evidence="8 9" key="1">
    <citation type="submission" date="2017-08" db="EMBL/GenBank/DDBJ databases">
        <title>Draft genome sequence of filamentous cyanobacterium Calothrix elsteri CCALA 953.</title>
        <authorList>
            <person name="Gagunashvili A.N."/>
            <person name="Elster J."/>
            <person name="Andresson O.S."/>
        </authorList>
    </citation>
    <scope>NUCLEOTIDE SEQUENCE [LARGE SCALE GENOMIC DNA]</scope>
    <source>
        <strain evidence="8 9">CCALA 953</strain>
    </source>
</reference>